<feature type="domain" description="ABC3 transporter permease C-terminal" evidence="7">
    <location>
        <begin position="385"/>
        <end position="505"/>
    </location>
</feature>
<feature type="transmembrane region" description="Helical" evidence="6">
    <location>
        <begin position="477"/>
        <end position="498"/>
    </location>
</feature>
<protein>
    <recommendedName>
        <fullName evidence="7">ABC3 transporter permease C-terminal domain-containing protein</fullName>
    </recommendedName>
</protein>
<keyword evidence="4 6" id="KW-1133">Transmembrane helix</keyword>
<dbReference type="PANTHER" id="PTHR32522">
    <property type="match status" value="1"/>
</dbReference>
<keyword evidence="3 6" id="KW-0812">Transmembrane</keyword>
<feature type="transmembrane region" description="Helical" evidence="6">
    <location>
        <begin position="625"/>
        <end position="644"/>
    </location>
</feature>
<keyword evidence="5 6" id="KW-0472">Membrane</keyword>
<sequence length="918" mass="100248">MKIPCGTRNRFYYLHHTTTEIKRDKCAYCLGLSTCTLVIAVAALIDTVVQNSPAIFIRRVEGETGQVDVVIRSRQNWAVEDTDRLLIRAPPFLDYEKVDTLLRRGGEGTWSPSEIESQYFNFKDSDVFSYSSPRIVVSGVNAFSDCASLDLTWLHNNSLAISDGCGSAQSVEILAIDSSREARMGLGRDWDLGTIPKETAVLSKKMMNSLGVSKGDPIVLTFYLPNLLASIASEASASSSEIDDSVLLSEVRMVVLVGDEMPEEGGGKVGENESRNRVFMEISSFLQAVANGLSPILTSTYPNVKDRLLTVIPEKYSTEVLLNFPPERLSAYMDTVYDTILKRTTQFAARAQSRISPTGIALSLPITDGMRPFAQAATFVGLILNVILFVMFLLSIVLIYSLLIISVEASTYKLGILRMLGFNRQNLVELIIVQAAAFVVPALLLGFVIAAGVAVAISGFFASTTGVPVSNQLAPSSVAVGLVLGLLIPFASSILPILTAFRLNIRDALDTTRGKTNVVAFQIERTTPTFSKTQISVGLLLAVLGFGVYYLVPFALISMNLSLILWVFMVVLMGLIVGLVMLSLNLSQLAERAVVFCTLWWERPVVRRLVLMSLSAHRMRNRKTAIMYNLSLAVVIFLFTFLSIETQISLSRSLRNMGGRIGVSSINGGPPGFGLLSRELRAMKTEGFVKEWTWISEAMGGSSGAKVSNIGQLKTLTVALRALPPKFFDATLADEFLRVEKKAWASGFDSSLMDHLYGVRGSQESLMSASYSPELQVFGGEGAEERENGGSFLALVDALNGNRTCGSRLRPAAFLGSAPMMDFSSGTAESGDTLPVSVPSWLRISGACRYGTVFDFRESERSAEESNQVIYLIFAGATLVAMVLCFFSLMSSMTANIMEQTKEMTVLRCIGFRKWVKE</sequence>
<dbReference type="PANTHER" id="PTHR32522:SF3">
    <property type="entry name" value="ABC3 TRANSPORTER PERMEASE PROTEIN DOMAIN-CONTAINING PROTEIN"/>
    <property type="match status" value="1"/>
</dbReference>
<evidence type="ECO:0000256" key="4">
    <source>
        <dbReference type="ARBA" id="ARBA00022989"/>
    </source>
</evidence>
<reference evidence="8" key="1">
    <citation type="submission" date="2014-11" db="EMBL/GenBank/DDBJ databases">
        <authorList>
            <person name="Otto D Thomas"/>
            <person name="Naeem Raeece"/>
        </authorList>
    </citation>
    <scope>NUCLEOTIDE SEQUENCE</scope>
</reference>
<dbReference type="AlphaFoldDB" id="A0A0G4G8H5"/>
<feature type="transmembrane region" description="Helical" evidence="6">
    <location>
        <begin position="563"/>
        <end position="582"/>
    </location>
</feature>
<dbReference type="Pfam" id="PF02687">
    <property type="entry name" value="FtsX"/>
    <property type="match status" value="1"/>
</dbReference>
<evidence type="ECO:0000256" key="1">
    <source>
        <dbReference type="ARBA" id="ARBA00004651"/>
    </source>
</evidence>
<feature type="transmembrane region" description="Helical" evidence="6">
    <location>
        <begin position="26"/>
        <end position="45"/>
    </location>
</feature>
<gene>
    <name evidence="8" type="ORF">Cvel_4351</name>
</gene>
<organism evidence="8">
    <name type="scientific">Chromera velia CCMP2878</name>
    <dbReference type="NCBI Taxonomy" id="1169474"/>
    <lineage>
        <taxon>Eukaryota</taxon>
        <taxon>Sar</taxon>
        <taxon>Alveolata</taxon>
        <taxon>Colpodellida</taxon>
        <taxon>Chromeraceae</taxon>
        <taxon>Chromera</taxon>
    </lineage>
</organism>
<evidence type="ECO:0000313" key="8">
    <source>
        <dbReference type="EMBL" id="CEM25099.1"/>
    </source>
</evidence>
<evidence type="ECO:0000256" key="2">
    <source>
        <dbReference type="ARBA" id="ARBA00022475"/>
    </source>
</evidence>
<dbReference type="EMBL" id="CDMZ01000981">
    <property type="protein sequence ID" value="CEM25099.1"/>
    <property type="molecule type" value="Genomic_DNA"/>
</dbReference>
<comment type="subcellular location">
    <subcellularLocation>
        <location evidence="1">Cell membrane</location>
        <topology evidence="1">Multi-pass membrane protein</topology>
    </subcellularLocation>
</comment>
<feature type="transmembrane region" description="Helical" evidence="6">
    <location>
        <begin position="869"/>
        <end position="890"/>
    </location>
</feature>
<feature type="transmembrane region" description="Helical" evidence="6">
    <location>
        <begin position="427"/>
        <end position="457"/>
    </location>
</feature>
<keyword evidence="2" id="KW-1003">Cell membrane</keyword>
<feature type="transmembrane region" description="Helical" evidence="6">
    <location>
        <begin position="535"/>
        <end position="557"/>
    </location>
</feature>
<name>A0A0G4G8H5_9ALVE</name>
<proteinExistence type="predicted"/>
<dbReference type="VEuPathDB" id="CryptoDB:Cvel_4351"/>
<accession>A0A0G4G8H5</accession>
<dbReference type="InterPro" id="IPR003838">
    <property type="entry name" value="ABC3_permease_C"/>
</dbReference>
<evidence type="ECO:0000259" key="7">
    <source>
        <dbReference type="Pfam" id="PF02687"/>
    </source>
</evidence>
<feature type="transmembrane region" description="Helical" evidence="6">
    <location>
        <begin position="379"/>
        <end position="406"/>
    </location>
</feature>
<evidence type="ECO:0000256" key="3">
    <source>
        <dbReference type="ARBA" id="ARBA00022692"/>
    </source>
</evidence>
<dbReference type="GO" id="GO:0005886">
    <property type="term" value="C:plasma membrane"/>
    <property type="evidence" value="ECO:0007669"/>
    <property type="project" value="UniProtKB-SubCell"/>
</dbReference>
<evidence type="ECO:0000256" key="6">
    <source>
        <dbReference type="SAM" id="Phobius"/>
    </source>
</evidence>
<evidence type="ECO:0000256" key="5">
    <source>
        <dbReference type="ARBA" id="ARBA00023136"/>
    </source>
</evidence>